<protein>
    <submittedName>
        <fullName evidence="1">Alpha-galactosidase</fullName>
    </submittedName>
</protein>
<dbReference type="InterPro" id="IPR050985">
    <property type="entry name" value="Alpha-glycosidase_related"/>
</dbReference>
<comment type="caution">
    <text evidence="1">The sequence shown here is derived from an EMBL/GenBank/DDBJ whole genome shotgun (WGS) entry which is preliminary data.</text>
</comment>
<dbReference type="InterPro" id="IPR013785">
    <property type="entry name" value="Aldolase_TIM"/>
</dbReference>
<sequence length="599" mass="65456">METGSIDLTALPTFTPDQWHPGTQQLQLHDARISAHAPAGSVELTHTQDLVLVTAAEPVELTLRLDVPLGDAAGYWHPNAGWVRTVPADWSPWRAVSLTDSAPVGCLYDSTGATMLAFGADRTAQQTAIRFGVSEEQKRFGIWLRCRLAAGATLRVRLAAPGQSVASALRELRDWFATLPGGAPLPVPEFGRTPVYSTWYAFTQDVCAAAVEREAAVAAELGCGQLFLDDGWQLHANGRGYAGCGDWRPDPAKFPDLRAHVETVRGLGLRYVAWIAPLLLGERSQAYLDWARYAPEYVHSLDCRILDPRHAEVREHIVRSCREVVEAHGLDGLKVDFLDEATVYAGAPIPDELGAGYLHDVDQAMAQLLTRLREELQALRGDDFVIELRQPYAGPAMTAFGNALRAVDCPADAVANRIRTLDIGLLAPGGAVHSDMLMWDPQATPQTMARQLQGALHAVPQLSARLSELSEPHRETLAFWLGVWRELQPALTGGHYEPGRPDELYPQVTARHGEQWVVTSYVDRPAELPTEGWRELTLINATPARRLLLDVTGAPRTVQFDVFDAAGRPQPPLTLKLTPGLHAVAVPPGGLCRVARDAE</sequence>
<dbReference type="InterPro" id="IPR017853">
    <property type="entry name" value="GH"/>
</dbReference>
<reference evidence="1 2" key="1">
    <citation type="submission" date="2019-06" db="EMBL/GenBank/DDBJ databases">
        <title>Description of Kitasatospora acidophila sp. nov. isolated from pine grove soil, and reclassification of Streptomyces novaecaesareae to Kitasatospora novaeceasareae comb. nov.</title>
        <authorList>
            <person name="Kim M.J."/>
        </authorList>
    </citation>
    <scope>NUCLEOTIDE SEQUENCE [LARGE SCALE GENOMIC DNA]</scope>
    <source>
        <strain evidence="1 2">MMS16-CNU292</strain>
    </source>
</reference>
<evidence type="ECO:0000313" key="1">
    <source>
        <dbReference type="EMBL" id="TQF06905.1"/>
    </source>
</evidence>
<dbReference type="EMBL" id="VIGB01000003">
    <property type="protein sequence ID" value="TQF06905.1"/>
    <property type="molecule type" value="Genomic_DNA"/>
</dbReference>
<dbReference type="SUPFAM" id="SSF51445">
    <property type="entry name" value="(Trans)glycosidases"/>
    <property type="match status" value="1"/>
</dbReference>
<dbReference type="Pfam" id="PF02065">
    <property type="entry name" value="Melibiase"/>
    <property type="match status" value="1"/>
</dbReference>
<name>A0A540WCY4_9ACTN</name>
<dbReference type="GO" id="GO:0016052">
    <property type="term" value="P:carbohydrate catabolic process"/>
    <property type="evidence" value="ECO:0007669"/>
    <property type="project" value="InterPro"/>
</dbReference>
<dbReference type="RefSeq" id="WP_141637310.1">
    <property type="nucleotide sequence ID" value="NZ_VIGB01000003.1"/>
</dbReference>
<dbReference type="InterPro" id="IPR002252">
    <property type="entry name" value="Glyco_hydro_36"/>
</dbReference>
<dbReference type="CDD" id="cd14791">
    <property type="entry name" value="GH36"/>
    <property type="match status" value="1"/>
</dbReference>
<gene>
    <name evidence="1" type="ORF">E6W39_37835</name>
</gene>
<dbReference type="OrthoDB" id="9758822at2"/>
<dbReference type="GO" id="GO:0004557">
    <property type="term" value="F:alpha-galactosidase activity"/>
    <property type="evidence" value="ECO:0007669"/>
    <property type="project" value="InterPro"/>
</dbReference>
<organism evidence="1 2">
    <name type="scientific">Kitasatospora acidiphila</name>
    <dbReference type="NCBI Taxonomy" id="2567942"/>
    <lineage>
        <taxon>Bacteria</taxon>
        <taxon>Bacillati</taxon>
        <taxon>Actinomycetota</taxon>
        <taxon>Actinomycetes</taxon>
        <taxon>Kitasatosporales</taxon>
        <taxon>Streptomycetaceae</taxon>
        <taxon>Kitasatospora</taxon>
    </lineage>
</organism>
<evidence type="ECO:0000313" key="2">
    <source>
        <dbReference type="Proteomes" id="UP000319103"/>
    </source>
</evidence>
<dbReference type="AlphaFoldDB" id="A0A540WCY4"/>
<dbReference type="PANTHER" id="PTHR43053">
    <property type="entry name" value="GLYCOSIDASE FAMILY 31"/>
    <property type="match status" value="1"/>
</dbReference>
<keyword evidence="2" id="KW-1185">Reference proteome</keyword>
<proteinExistence type="predicted"/>
<accession>A0A540WCY4</accession>
<dbReference type="Proteomes" id="UP000319103">
    <property type="component" value="Unassembled WGS sequence"/>
</dbReference>
<dbReference type="Gene3D" id="3.20.20.70">
    <property type="entry name" value="Aldolase class I"/>
    <property type="match status" value="1"/>
</dbReference>